<accession>A0AA47N0G8</accession>
<dbReference type="EMBL" id="JAOPHQ010001641">
    <property type="protein sequence ID" value="KAK0150098.1"/>
    <property type="molecule type" value="Genomic_DNA"/>
</dbReference>
<feature type="transmembrane region" description="Helical" evidence="7">
    <location>
        <begin position="88"/>
        <end position="108"/>
    </location>
</feature>
<dbReference type="InterPro" id="IPR018629">
    <property type="entry name" value="XK-rel"/>
</dbReference>
<feature type="transmembrane region" description="Helical" evidence="7">
    <location>
        <begin position="296"/>
        <end position="317"/>
    </location>
</feature>
<feature type="transmembrane region" description="Helical" evidence="7">
    <location>
        <begin position="129"/>
        <end position="148"/>
    </location>
</feature>
<feature type="transmembrane region" description="Helical" evidence="7">
    <location>
        <begin position="224"/>
        <end position="247"/>
    </location>
</feature>
<protein>
    <recommendedName>
        <fullName evidence="7">XK-related protein</fullName>
    </recommendedName>
</protein>
<evidence type="ECO:0000256" key="4">
    <source>
        <dbReference type="ARBA" id="ARBA00022692"/>
    </source>
</evidence>
<evidence type="ECO:0000256" key="2">
    <source>
        <dbReference type="ARBA" id="ARBA00008789"/>
    </source>
</evidence>
<reference evidence="8" key="1">
    <citation type="journal article" date="2023" name="Front. Mar. Sci.">
        <title>A new Merluccius polli reference genome to investigate the effects of global change in West African waters.</title>
        <authorList>
            <person name="Mateo J.L."/>
            <person name="Blanco-Fernandez C."/>
            <person name="Garcia-Vazquez E."/>
            <person name="Machado-Schiaffino G."/>
        </authorList>
    </citation>
    <scope>NUCLEOTIDE SEQUENCE</scope>
    <source>
        <strain evidence="8">C29</strain>
        <tissue evidence="8">Fin</tissue>
    </source>
</reference>
<evidence type="ECO:0000256" key="7">
    <source>
        <dbReference type="RuleBase" id="RU910716"/>
    </source>
</evidence>
<keyword evidence="4 7" id="KW-0812">Transmembrane</keyword>
<feature type="transmembrane region" description="Helical" evidence="7">
    <location>
        <begin position="337"/>
        <end position="362"/>
    </location>
</feature>
<evidence type="ECO:0000256" key="1">
    <source>
        <dbReference type="ARBA" id="ARBA00004651"/>
    </source>
</evidence>
<feature type="transmembrane region" description="Helical" evidence="7">
    <location>
        <begin position="43"/>
        <end position="68"/>
    </location>
</feature>
<keyword evidence="3" id="KW-1003">Cell membrane</keyword>
<gene>
    <name evidence="8" type="primary">xkr9</name>
    <name evidence="8" type="ORF">N1851_009140</name>
</gene>
<feature type="transmembrane region" description="Helical" evidence="7">
    <location>
        <begin position="12"/>
        <end position="36"/>
    </location>
</feature>
<dbReference type="InterPro" id="IPR050895">
    <property type="entry name" value="XK-related_scramblase"/>
</dbReference>
<evidence type="ECO:0000256" key="3">
    <source>
        <dbReference type="ARBA" id="ARBA00022475"/>
    </source>
</evidence>
<dbReference type="PANTHER" id="PTHR16024">
    <property type="entry name" value="XK-RELATED PROTEIN"/>
    <property type="match status" value="1"/>
</dbReference>
<proteinExistence type="inferred from homology"/>
<dbReference type="AlphaFoldDB" id="A0AA47N0G8"/>
<comment type="caution">
    <text evidence="8">The sequence shown here is derived from an EMBL/GenBank/DDBJ whole genome shotgun (WGS) entry which is preliminary data.</text>
</comment>
<evidence type="ECO:0000313" key="8">
    <source>
        <dbReference type="EMBL" id="KAK0150098.1"/>
    </source>
</evidence>
<evidence type="ECO:0000256" key="5">
    <source>
        <dbReference type="ARBA" id="ARBA00022989"/>
    </source>
</evidence>
<dbReference type="Pfam" id="PF09815">
    <property type="entry name" value="XK-related"/>
    <property type="match status" value="1"/>
</dbReference>
<feature type="transmembrane region" description="Helical" evidence="7">
    <location>
        <begin position="168"/>
        <end position="187"/>
    </location>
</feature>
<dbReference type="GO" id="GO:0005886">
    <property type="term" value="C:plasma membrane"/>
    <property type="evidence" value="ECO:0007669"/>
    <property type="project" value="UniProtKB-SubCell"/>
</dbReference>
<comment type="similarity">
    <text evidence="2 7">Belongs to the XK family.</text>
</comment>
<dbReference type="Proteomes" id="UP001174136">
    <property type="component" value="Unassembled WGS sequence"/>
</dbReference>
<name>A0AA47N0G8_MERPO</name>
<keyword evidence="5 7" id="KW-1133">Transmembrane helix</keyword>
<keyword evidence="9" id="KW-1185">Reference proteome</keyword>
<comment type="subcellular location">
    <subcellularLocation>
        <location evidence="1">Cell membrane</location>
        <topology evidence="1">Multi-pass membrane protein</topology>
    </subcellularLocation>
    <subcellularLocation>
        <location evidence="7">Membrane</location>
        <topology evidence="7">Multi-pass membrane protein</topology>
    </subcellularLocation>
</comment>
<sequence>MLPPEVTYSKLRWFWTIASLLLYIVDIVTDVGLALTYVRDRHLLWAGLTLFFVLVGLVATQIFSYAWYIDDNVLNPGGKTIKSGFGSVGLVSLHMLGMGIFTRYVQLLKVGHEELWSADPTEVKRAAHYRLFCLATDLSMLKLFEAFLESLPQLLLQVYLVLDHGECSLVQYVSMAFSFCNAAWALVDYRRCLRRTLHGVHEMPSGLPTVVYLLYKLFTITSRILAFALLLSLSAYSAAALAALWLLGTLWAHLLRTDFCTGRNIEWVYRAVVGVVLTFTFFNVKGRDTRAPMSLYYLFHAALNTAAPLLFATLWSPPPATAAVATASPPTQATELWYFWPVAGVIATGTVVGLVCLAVYYARLHPRERRQEADEVDGPSPPEAGRRMRAFLKPALEGGKGEGGGGMGGSEVMRDGRLSELPVLATFGSRIEAKDAMPDYDKRVSSFDAGPIPAQIKSAGDITASPQKGKAMHPSSPRSISVLICRVQALARRPAPAPPLDSRRAIRVETARHLSQCAKPGGRKDGRRIRAGGCLFCMRSTPERGSSGYNLLGLLESLVVIEIGVYGAMKKCVSPMTEGRSSPWWWCWSLQDVLVPAGLRETGDPERRIPFPEIARKSDSESWATAECEGERQGSAWALYHAVEVVVGKVVDIRPCVVTSLHLAAASSAAVVRGRLENLMSRDLNAG</sequence>
<evidence type="ECO:0000256" key="6">
    <source>
        <dbReference type="ARBA" id="ARBA00023136"/>
    </source>
</evidence>
<feature type="transmembrane region" description="Helical" evidence="7">
    <location>
        <begin position="267"/>
        <end position="284"/>
    </location>
</feature>
<dbReference type="PANTHER" id="PTHR16024:SF13">
    <property type="entry name" value="XK-RELATED PROTEIN 9"/>
    <property type="match status" value="1"/>
</dbReference>
<organism evidence="8 9">
    <name type="scientific">Merluccius polli</name>
    <name type="common">Benguela hake</name>
    <name type="synonym">Merluccius cadenati</name>
    <dbReference type="NCBI Taxonomy" id="89951"/>
    <lineage>
        <taxon>Eukaryota</taxon>
        <taxon>Metazoa</taxon>
        <taxon>Chordata</taxon>
        <taxon>Craniata</taxon>
        <taxon>Vertebrata</taxon>
        <taxon>Euteleostomi</taxon>
        <taxon>Actinopterygii</taxon>
        <taxon>Neopterygii</taxon>
        <taxon>Teleostei</taxon>
        <taxon>Neoteleostei</taxon>
        <taxon>Acanthomorphata</taxon>
        <taxon>Zeiogadaria</taxon>
        <taxon>Gadariae</taxon>
        <taxon>Gadiformes</taxon>
        <taxon>Gadoidei</taxon>
        <taxon>Merlucciidae</taxon>
        <taxon>Merluccius</taxon>
    </lineage>
</organism>
<evidence type="ECO:0000313" key="9">
    <source>
        <dbReference type="Proteomes" id="UP001174136"/>
    </source>
</evidence>
<keyword evidence="6 7" id="KW-0472">Membrane</keyword>